<dbReference type="Gene3D" id="3.40.50.720">
    <property type="entry name" value="NAD(P)-binding Rossmann-like Domain"/>
    <property type="match status" value="1"/>
</dbReference>
<accession>A0A1C7IDC9</accession>
<dbReference type="InterPro" id="IPR011032">
    <property type="entry name" value="GroES-like_sf"/>
</dbReference>
<dbReference type="GO" id="GO:0016491">
    <property type="term" value="F:oxidoreductase activity"/>
    <property type="evidence" value="ECO:0007669"/>
    <property type="project" value="UniProtKB-KW"/>
</dbReference>
<keyword evidence="7" id="KW-1185">Reference proteome</keyword>
<dbReference type="STRING" id="1796616.A4V09_19240"/>
<dbReference type="EMBL" id="CP015405">
    <property type="protein sequence ID" value="ANU77690.1"/>
    <property type="molecule type" value="Genomic_DNA"/>
</dbReference>
<reference evidence="6" key="1">
    <citation type="submission" date="2017-04" db="EMBL/GenBank/DDBJ databases">
        <title>Complete Genome Sequences of Twelve Strains of a Stable Defined Moderately Diverse Mouse Microbiota 2 (sDMDMm2).</title>
        <authorList>
            <person name="Uchimura Y."/>
            <person name="Wyss M."/>
            <person name="Brugiroux S."/>
            <person name="Limenitakis J.P."/>
            <person name="Stecher B."/>
            <person name="McCoy K.D."/>
            <person name="Macpherson A.J."/>
        </authorList>
    </citation>
    <scope>NUCLEOTIDE SEQUENCE</scope>
    <source>
        <strain evidence="6">YL58</strain>
    </source>
</reference>
<evidence type="ECO:0000313" key="6">
    <source>
        <dbReference type="EMBL" id="ANU77690.1"/>
    </source>
</evidence>
<dbReference type="InterPro" id="IPR050129">
    <property type="entry name" value="Zn_alcohol_dh"/>
</dbReference>
<dbReference type="PANTHER" id="PTHR43401:SF2">
    <property type="entry name" value="L-THREONINE 3-DEHYDROGENASE"/>
    <property type="match status" value="1"/>
</dbReference>
<dbReference type="Gene3D" id="3.90.180.10">
    <property type="entry name" value="Medium-chain alcohol dehydrogenases, catalytic domain"/>
    <property type="match status" value="1"/>
</dbReference>
<evidence type="ECO:0000313" key="7">
    <source>
        <dbReference type="Proteomes" id="UP000092574"/>
    </source>
</evidence>
<feature type="domain" description="Enoyl reductase (ER)" evidence="5">
    <location>
        <begin position="8"/>
        <end position="343"/>
    </location>
</feature>
<evidence type="ECO:0000256" key="4">
    <source>
        <dbReference type="RuleBase" id="RU361277"/>
    </source>
</evidence>
<name>A0A1C7IDC9_9FIRM</name>
<sequence length="345" mass="36856">MRAVVLNGPNDFAPTDLPKPQIGDKDILLEMKKAAICGTDMRILAGTKTKGVRYPSVIGHEMCGIICEMGKKVSGFQIGDKVSIANVIPCGSCPACLAGRENACMNRKAVGYEFDGGFEEYVLIPEIAIKSGNVIKLPEHVSFTAGALIEPLACCIRGLKNAGTGFNDTVLIVGAGPIGLMHMQLSRIAGAKQVIVSEPNEMRRQVALELGADRVVDPVREDLEQIISGATGGMGADVIIMAIGVPALVNSTLKLCKKGGTVNLFAGFAGTGECTIEVNTIHYNEITVNGSTAYKRADYLEAADMVMTQKINLDRIATHTYKIDDFQQAYEMCRSGQGLKVMIEP</sequence>
<dbReference type="InterPro" id="IPR013149">
    <property type="entry name" value="ADH-like_C"/>
</dbReference>
<keyword evidence="2 4" id="KW-0862">Zinc</keyword>
<dbReference type="SMART" id="SM00829">
    <property type="entry name" value="PKS_ER"/>
    <property type="match status" value="1"/>
</dbReference>
<dbReference type="Proteomes" id="UP000092574">
    <property type="component" value="Chromosome"/>
</dbReference>
<comment type="cofactor">
    <cofactor evidence="4">
        <name>Zn(2+)</name>
        <dbReference type="ChEBI" id="CHEBI:29105"/>
    </cofactor>
</comment>
<dbReference type="Pfam" id="PF00107">
    <property type="entry name" value="ADH_zinc_N"/>
    <property type="match status" value="1"/>
</dbReference>
<comment type="similarity">
    <text evidence="4">Belongs to the zinc-containing alcohol dehydrogenase family.</text>
</comment>
<dbReference type="InterPro" id="IPR036291">
    <property type="entry name" value="NAD(P)-bd_dom_sf"/>
</dbReference>
<evidence type="ECO:0000256" key="1">
    <source>
        <dbReference type="ARBA" id="ARBA00022723"/>
    </source>
</evidence>
<dbReference type="PROSITE" id="PS00059">
    <property type="entry name" value="ADH_ZINC"/>
    <property type="match status" value="1"/>
</dbReference>
<evidence type="ECO:0000256" key="3">
    <source>
        <dbReference type="ARBA" id="ARBA00023002"/>
    </source>
</evidence>
<dbReference type="PANTHER" id="PTHR43401">
    <property type="entry name" value="L-THREONINE 3-DEHYDROGENASE"/>
    <property type="match status" value="1"/>
</dbReference>
<keyword evidence="3" id="KW-0560">Oxidoreductase</keyword>
<dbReference type="AlphaFoldDB" id="A0A1C7IDC9"/>
<dbReference type="SUPFAM" id="SSF50129">
    <property type="entry name" value="GroES-like"/>
    <property type="match status" value="1"/>
</dbReference>
<dbReference type="InterPro" id="IPR020843">
    <property type="entry name" value="ER"/>
</dbReference>
<dbReference type="KEGG" id="byl:A4V09_19240"/>
<dbReference type="InterPro" id="IPR002328">
    <property type="entry name" value="ADH_Zn_CS"/>
</dbReference>
<dbReference type="SUPFAM" id="SSF51735">
    <property type="entry name" value="NAD(P)-binding Rossmann-fold domains"/>
    <property type="match status" value="1"/>
</dbReference>
<evidence type="ECO:0000256" key="2">
    <source>
        <dbReference type="ARBA" id="ARBA00022833"/>
    </source>
</evidence>
<proteinExistence type="inferred from homology"/>
<dbReference type="Pfam" id="PF08240">
    <property type="entry name" value="ADH_N"/>
    <property type="match status" value="1"/>
</dbReference>
<evidence type="ECO:0000259" key="5">
    <source>
        <dbReference type="SMART" id="SM00829"/>
    </source>
</evidence>
<dbReference type="InterPro" id="IPR013154">
    <property type="entry name" value="ADH-like_N"/>
</dbReference>
<dbReference type="OrthoDB" id="9787435at2"/>
<keyword evidence="1 4" id="KW-0479">Metal-binding</keyword>
<protein>
    <submittedName>
        <fullName evidence="6">Threonine dehydrogenase</fullName>
    </submittedName>
</protein>
<dbReference type="GO" id="GO:0008270">
    <property type="term" value="F:zinc ion binding"/>
    <property type="evidence" value="ECO:0007669"/>
    <property type="project" value="InterPro"/>
</dbReference>
<organism evidence="6 7">
    <name type="scientific">Blautia pseudococcoides</name>
    <dbReference type="NCBI Taxonomy" id="1796616"/>
    <lineage>
        <taxon>Bacteria</taxon>
        <taxon>Bacillati</taxon>
        <taxon>Bacillota</taxon>
        <taxon>Clostridia</taxon>
        <taxon>Lachnospirales</taxon>
        <taxon>Lachnospiraceae</taxon>
        <taxon>Blautia</taxon>
    </lineage>
</organism>
<dbReference type="RefSeq" id="WP_065543796.1">
    <property type="nucleotide sequence ID" value="NZ_CP015405.2"/>
</dbReference>
<gene>
    <name evidence="6" type="ORF">A4V09_19240</name>
</gene>